<evidence type="ECO:0000313" key="2">
    <source>
        <dbReference type="EMBL" id="COV68428.1"/>
    </source>
</evidence>
<dbReference type="EMBL" id="JAGIZI010000001">
    <property type="protein sequence ID" value="MBP0681666.1"/>
    <property type="molecule type" value="Genomic_DNA"/>
</dbReference>
<reference evidence="3 5" key="2">
    <citation type="submission" date="2021-03" db="EMBL/GenBank/DDBJ databases">
        <title>Whole Genome Sequencing of Mycobacterium tuberculosis clinical isolates from Arunachal Pradesh, India.</title>
        <authorList>
            <person name="Singh S."/>
            <person name="Mudliar S.R."/>
            <person name="Kulsum U."/>
            <person name="Rufai S.B."/>
            <person name="Singh P.K."/>
            <person name="Umpo M."/>
            <person name="Nyori M."/>
        </authorList>
    </citation>
    <scope>NUCLEOTIDE SEQUENCE [LARGE SCALE GENOMIC DNA]</scope>
    <source>
        <strain evidence="3 5">OMICS/BPL/0142/20/SP</strain>
    </source>
</reference>
<evidence type="ECO:0000313" key="5">
    <source>
        <dbReference type="Proteomes" id="UP000671119"/>
    </source>
</evidence>
<keyword evidence="1" id="KW-0812">Transmembrane</keyword>
<accession>A0A045JWI4</accession>
<gene>
    <name evidence="2" type="ORF">ERS007741_00435</name>
    <name evidence="3" type="ORF">J8J21_00640</name>
</gene>
<dbReference type="EMBL" id="CHKL01000025">
    <property type="protein sequence ID" value="COV68428.1"/>
    <property type="molecule type" value="Genomic_DNA"/>
</dbReference>
<sequence>MIRAASDDPAGVDELVAAIAPGLAGLGLPVINRREVVLVTGPWLAGVSGVRAALAERLPQRRFVETAELGPGDAPVAVVFVVSAATALTESDCVLLDTAAEHTDAVVAVVSKIDVHRGWRDVLTSNRDRLAARASRYARVPWVGAAAAPELGEPYLDDLVAAIQKQLADPAVARRNMLRAWESRLLMVARRFDGDAQSAGRRARVDALRQQRRTVLRQGRQSKSEHTIALRAQIQHARVKLSYFARNRCSLLRVELQEHVAGLSRKDIARFAAYTRGRVQEVVAEVGEGAVAHLADVAQLLGVPVQPPVLENLPAVLPTVVAPPLTSRRLEIRLTTLLGAGFGLGIALTLSRLVAGLTPGLAASGMVAGVAIGLAVTAWVVNARALLHDRVVVDRWTGEVTASLRSVVEQLVATRVVAVETLLSTAISERDDAENARVADQVSIIDGELREHAVAAARAAALRDREMPAVRAALEAVRAELGEPGTPTTGLF</sequence>
<name>A0A045JWI4_MYCTX</name>
<organism evidence="2 4">
    <name type="scientific">Mycobacterium tuberculosis</name>
    <dbReference type="NCBI Taxonomy" id="1773"/>
    <lineage>
        <taxon>Bacteria</taxon>
        <taxon>Bacillati</taxon>
        <taxon>Actinomycetota</taxon>
        <taxon>Actinomycetes</taxon>
        <taxon>Mycobacteriales</taxon>
        <taxon>Mycobacteriaceae</taxon>
        <taxon>Mycobacterium</taxon>
        <taxon>Mycobacterium tuberculosis complex</taxon>
    </lineage>
</organism>
<evidence type="ECO:0000256" key="1">
    <source>
        <dbReference type="SAM" id="Phobius"/>
    </source>
</evidence>
<reference evidence="2 4" key="1">
    <citation type="submission" date="2015-03" db="EMBL/GenBank/DDBJ databases">
        <authorList>
            <consortium name="Pathogen Informatics"/>
        </authorList>
    </citation>
    <scope>NUCLEOTIDE SEQUENCE [LARGE SCALE GENOMIC DNA]</scope>
    <source>
        <strain evidence="2 4">P00601463</strain>
    </source>
</reference>
<feature type="transmembrane region" description="Helical" evidence="1">
    <location>
        <begin position="334"/>
        <end position="355"/>
    </location>
</feature>
<dbReference type="Proteomes" id="UP000048600">
    <property type="component" value="Unassembled WGS sequence"/>
</dbReference>
<keyword evidence="1" id="KW-0472">Membrane</keyword>
<evidence type="ECO:0000313" key="3">
    <source>
        <dbReference type="EMBL" id="MBP0681666.1"/>
    </source>
</evidence>
<proteinExistence type="predicted"/>
<dbReference type="RefSeq" id="WP_003401208.1">
    <property type="nucleotide sequence ID" value="NZ_AP018034.1"/>
</dbReference>
<dbReference type="SMR" id="A0A045JWI4"/>
<dbReference type="AlphaFoldDB" id="A0A045JWI4"/>
<dbReference type="Proteomes" id="UP000671119">
    <property type="component" value="Unassembled WGS sequence"/>
</dbReference>
<protein>
    <submittedName>
        <fullName evidence="2">Conserved membrane protein of uncharacterized function</fullName>
    </submittedName>
</protein>
<keyword evidence="1" id="KW-1133">Transmembrane helix</keyword>
<feature type="transmembrane region" description="Helical" evidence="1">
    <location>
        <begin position="361"/>
        <end position="381"/>
    </location>
</feature>
<evidence type="ECO:0000313" key="4">
    <source>
        <dbReference type="Proteomes" id="UP000048600"/>
    </source>
</evidence>
<dbReference type="OMA" id="NWVSAAH"/>